<dbReference type="RefSeq" id="WP_023927366.1">
    <property type="nucleotide sequence ID" value="NZ_KI669454.1"/>
</dbReference>
<gene>
    <name evidence="2" type="ORF">HMPREF2086_00641</name>
</gene>
<evidence type="ECO:0000313" key="2">
    <source>
        <dbReference type="EMBL" id="ETD23895.1"/>
    </source>
</evidence>
<dbReference type="AlphaFoldDB" id="V8CA50"/>
<accession>V8CA50</accession>
<proteinExistence type="predicted"/>
<dbReference type="PATRIC" id="fig|1357400.3.peg.875"/>
<dbReference type="HOGENOM" id="CLU_1945799_0_0_7"/>
<evidence type="ECO:0000256" key="1">
    <source>
        <dbReference type="SAM" id="Coils"/>
    </source>
</evidence>
<dbReference type="EMBL" id="AZJI01000004">
    <property type="protein sequence ID" value="ETD23895.1"/>
    <property type="molecule type" value="Genomic_DNA"/>
</dbReference>
<evidence type="ECO:0000313" key="3">
    <source>
        <dbReference type="Proteomes" id="UP000018731"/>
    </source>
</evidence>
<dbReference type="Proteomes" id="UP000018731">
    <property type="component" value="Unassembled WGS sequence"/>
</dbReference>
<keyword evidence="3" id="KW-1185">Reference proteome</keyword>
<name>V8CA50_9HELI</name>
<reference evidence="2 3" key="1">
    <citation type="journal article" date="2014" name="Genome Announc.">
        <title>Draft genome sequences of six enterohepatic helicobacter species isolated from humans and one from rhesus macaques.</title>
        <authorList>
            <person name="Shen Z."/>
            <person name="Sheh A."/>
            <person name="Young S.K."/>
            <person name="Abouelliel A."/>
            <person name="Ward D.V."/>
            <person name="Earl A.M."/>
            <person name="Fox J.G."/>
        </authorList>
    </citation>
    <scope>NUCLEOTIDE SEQUENCE [LARGE SCALE GENOMIC DNA]</scope>
    <source>
        <strain evidence="2 3">MIT 99-5501</strain>
    </source>
</reference>
<feature type="coiled-coil region" evidence="1">
    <location>
        <begin position="102"/>
        <end position="129"/>
    </location>
</feature>
<comment type="caution">
    <text evidence="2">The sequence shown here is derived from an EMBL/GenBank/DDBJ whole genome shotgun (WGS) entry which is preliminary data.</text>
</comment>
<organism evidence="2 3">
    <name type="scientific">Helicobacter macacae MIT 99-5501</name>
    <dbReference type="NCBI Taxonomy" id="1357400"/>
    <lineage>
        <taxon>Bacteria</taxon>
        <taxon>Pseudomonadati</taxon>
        <taxon>Campylobacterota</taxon>
        <taxon>Epsilonproteobacteria</taxon>
        <taxon>Campylobacterales</taxon>
        <taxon>Helicobacteraceae</taxon>
        <taxon>Helicobacter</taxon>
    </lineage>
</organism>
<protein>
    <submittedName>
        <fullName evidence="2">Uncharacterized protein</fullName>
    </submittedName>
</protein>
<sequence length="129" mass="15235">MKDKQQASIDILITIHYEKIENQRENFKQFLLDEGIDFRKHTKDKNHSASSYISNIGRFSEMVAKNSNAKDFDLLCFGGKNSDIDKIFAFGKRFFEDNQGFIKDCRSAIKQYKNYNEKMQAKYAKRNRE</sequence>
<keyword evidence="1" id="KW-0175">Coiled coil</keyword>